<dbReference type="InterPro" id="IPR032710">
    <property type="entry name" value="NTF2-like_dom_sf"/>
</dbReference>
<dbReference type="RefSeq" id="WP_005179046.1">
    <property type="nucleotide sequence ID" value="NZ_BANR01000029.1"/>
</dbReference>
<evidence type="ECO:0000256" key="1">
    <source>
        <dbReference type="ARBA" id="ARBA00009570"/>
    </source>
</evidence>
<evidence type="ECO:0000256" key="2">
    <source>
        <dbReference type="ARBA" id="ARBA00023002"/>
    </source>
</evidence>
<dbReference type="EMBL" id="BANR01000029">
    <property type="protein sequence ID" value="GAC50737.1"/>
    <property type="molecule type" value="Genomic_DNA"/>
</dbReference>
<dbReference type="PANTHER" id="PTHR41534">
    <property type="entry name" value="BLR3401 PROTEIN"/>
    <property type="match status" value="1"/>
</dbReference>
<dbReference type="Pfam" id="PF00866">
    <property type="entry name" value="Ring_hydroxyl_B"/>
    <property type="match status" value="1"/>
</dbReference>
<comment type="similarity">
    <text evidence="1">Belongs to the bacterial ring-hydroxylating dioxygenase beta subunit family.</text>
</comment>
<keyword evidence="3" id="KW-0223">Dioxygenase</keyword>
<proteinExistence type="inferred from homology"/>
<keyword evidence="2" id="KW-0560">Oxidoreductase</keyword>
<dbReference type="PANTHER" id="PTHR41534:SF2">
    <property type="entry name" value="3-PHENYLPROPIONATE_CINNAMIC ACID DIOXYGENASE SUBUNIT BETA"/>
    <property type="match status" value="1"/>
</dbReference>
<evidence type="ECO:0000313" key="4">
    <source>
        <dbReference type="Proteomes" id="UP000010988"/>
    </source>
</evidence>
<evidence type="ECO:0000313" key="3">
    <source>
        <dbReference type="EMBL" id="GAC50737.1"/>
    </source>
</evidence>
<dbReference type="AlphaFoldDB" id="L7KS00"/>
<dbReference type="GO" id="GO:0019380">
    <property type="term" value="P:3-phenylpropionate catabolic process"/>
    <property type="evidence" value="ECO:0007669"/>
    <property type="project" value="TreeGrafter"/>
</dbReference>
<keyword evidence="4" id="KW-1185">Reference proteome</keyword>
<dbReference type="Gene3D" id="3.10.450.50">
    <property type="match status" value="1"/>
</dbReference>
<dbReference type="InterPro" id="IPR000391">
    <property type="entry name" value="Rng_hydr_dOase-bsu"/>
</dbReference>
<sequence length="168" mass="18877">MTDTISRISPMTDARLVRAIELIWKEADLLDRKDYQNWQQLYTDDALYIVPIERDNDDFVNSLNMIYDDATMRQLRVARMTEGYAIAAIDAAQTIRTVSRFVPVAVSDTEVVVRSAQVIVAFKRGVHDLWAGEVTHAIRLAPSGDQIAQKVIRLIDAEDAVPAAGFLL</sequence>
<dbReference type="Proteomes" id="UP000010988">
    <property type="component" value="Unassembled WGS sequence"/>
</dbReference>
<comment type="caution">
    <text evidence="3">The sequence shown here is derived from an EMBL/GenBank/DDBJ whole genome shotgun (WGS) entry which is preliminary data.</text>
</comment>
<name>L7KS00_9ACTN</name>
<dbReference type="STRING" id="1220583.GOACH_29_00250"/>
<dbReference type="OrthoDB" id="3212009at2"/>
<dbReference type="GO" id="GO:0051213">
    <property type="term" value="F:dioxygenase activity"/>
    <property type="evidence" value="ECO:0007669"/>
    <property type="project" value="UniProtKB-KW"/>
</dbReference>
<accession>L7KS00</accession>
<dbReference type="SUPFAM" id="SSF54427">
    <property type="entry name" value="NTF2-like"/>
    <property type="match status" value="1"/>
</dbReference>
<dbReference type="eggNOG" id="COG5517">
    <property type="taxonomic scope" value="Bacteria"/>
</dbReference>
<gene>
    <name evidence="3" type="ORF">GOACH_29_00250</name>
</gene>
<organism evidence="3 4">
    <name type="scientific">Gordonia aichiensis NBRC 108223</name>
    <dbReference type="NCBI Taxonomy" id="1220583"/>
    <lineage>
        <taxon>Bacteria</taxon>
        <taxon>Bacillati</taxon>
        <taxon>Actinomycetota</taxon>
        <taxon>Actinomycetes</taxon>
        <taxon>Mycobacteriales</taxon>
        <taxon>Gordoniaceae</taxon>
        <taxon>Gordonia</taxon>
    </lineage>
</organism>
<reference evidence="3 4" key="1">
    <citation type="submission" date="2012-12" db="EMBL/GenBank/DDBJ databases">
        <title>Whole genome shotgun sequence of Gordonia aichiensis NBRC 108223.</title>
        <authorList>
            <person name="Isaki-Nakamura S."/>
            <person name="Hosoyama A."/>
            <person name="Tsuchikane K."/>
            <person name="Ando Y."/>
            <person name="Baba S."/>
            <person name="Ohji S."/>
            <person name="Hamada M."/>
            <person name="Tamura T."/>
            <person name="Yamazoe A."/>
            <person name="Yamazaki S."/>
            <person name="Fujita N."/>
        </authorList>
    </citation>
    <scope>NUCLEOTIDE SEQUENCE [LARGE SCALE GENOMIC DNA]</scope>
    <source>
        <strain evidence="3 4">NBRC 108223</strain>
    </source>
</reference>
<protein>
    <submittedName>
        <fullName evidence="3">Putative aromatic hydrocarbon dioxygenase small subunit</fullName>
    </submittedName>
</protein>